<feature type="binding site" evidence="10">
    <location>
        <position position="184"/>
    </location>
    <ligand>
        <name>substrate</name>
    </ligand>
</feature>
<feature type="binding site" evidence="10">
    <location>
        <position position="31"/>
    </location>
    <ligand>
        <name>Mn(2+)</name>
        <dbReference type="ChEBI" id="CHEBI:29035"/>
        <label>1</label>
    </ligand>
</feature>
<dbReference type="InterPro" id="IPR029052">
    <property type="entry name" value="Metallo-depent_PP-like"/>
</dbReference>
<comment type="subcellular location">
    <subcellularLocation>
        <location evidence="10">Cell inner membrane</location>
        <topology evidence="10">Peripheral membrane protein</topology>
        <orientation evidence="10">Cytoplasmic side</orientation>
    </subcellularLocation>
</comment>
<dbReference type="CDD" id="cd07398">
    <property type="entry name" value="MPP_YbbF-LpxH"/>
    <property type="match status" value="1"/>
</dbReference>
<dbReference type="RefSeq" id="WP_016474645.1">
    <property type="nucleotide sequence ID" value="NZ_KE150480.1"/>
</dbReference>
<dbReference type="GO" id="GO:0008758">
    <property type="term" value="F:UDP-2,3-diacylglucosamine hydrolase activity"/>
    <property type="evidence" value="ECO:0007669"/>
    <property type="project" value="UniProtKB-UniRule"/>
</dbReference>
<evidence type="ECO:0000256" key="5">
    <source>
        <dbReference type="ARBA" id="ARBA00022723"/>
    </source>
</evidence>
<accession>S3BE76</accession>
<feature type="binding site" evidence="10">
    <location>
        <position position="187"/>
    </location>
    <ligand>
        <name>substrate</name>
    </ligand>
</feature>
<keyword evidence="6 10" id="KW-0378">Hydrolase</keyword>
<feature type="binding site" evidence="10">
    <location>
        <position position="62"/>
    </location>
    <ligand>
        <name>Mn(2+)</name>
        <dbReference type="ChEBI" id="CHEBI:29035"/>
        <label>1</label>
    </ligand>
</feature>
<keyword evidence="1 10" id="KW-1003">Cell membrane</keyword>
<evidence type="ECO:0000313" key="13">
    <source>
        <dbReference type="Proteomes" id="UP000014400"/>
    </source>
</evidence>
<dbReference type="SUPFAM" id="SSF56300">
    <property type="entry name" value="Metallo-dependent phosphatases"/>
    <property type="match status" value="1"/>
</dbReference>
<comment type="catalytic activity">
    <reaction evidence="10">
        <text>UDP-2-N,3-O-bis[(3R)-3-hydroxytetradecanoyl]-alpha-D-glucosamine + H2O = 2-N,3-O-bis[(3R)-3-hydroxytetradecanoyl]-alpha-D-glucosaminyl 1-phosphate + UMP + 2 H(+)</text>
        <dbReference type="Rhea" id="RHEA:25213"/>
        <dbReference type="ChEBI" id="CHEBI:15377"/>
        <dbReference type="ChEBI" id="CHEBI:15378"/>
        <dbReference type="ChEBI" id="CHEBI:57865"/>
        <dbReference type="ChEBI" id="CHEBI:57957"/>
        <dbReference type="ChEBI" id="CHEBI:78847"/>
        <dbReference type="EC" id="3.6.1.54"/>
    </reaction>
</comment>
<evidence type="ECO:0000256" key="8">
    <source>
        <dbReference type="ARBA" id="ARBA00023136"/>
    </source>
</evidence>
<evidence type="ECO:0000256" key="9">
    <source>
        <dbReference type="ARBA" id="ARBA00023211"/>
    </source>
</evidence>
<keyword evidence="8 10" id="KW-0472">Membrane</keyword>
<gene>
    <name evidence="10" type="primary">lpxH</name>
    <name evidence="12" type="ORF">HMPREF1476_01433</name>
</gene>
<feature type="binding site" evidence="10">
    <location>
        <begin position="99"/>
        <end position="100"/>
    </location>
    <ligand>
        <name>substrate</name>
    </ligand>
</feature>
<dbReference type="AlphaFoldDB" id="S3BE76"/>
<dbReference type="PATRIC" id="fig|1203554.3.peg.1495"/>
<feature type="binding site" evidence="10">
    <location>
        <position position="217"/>
    </location>
    <ligand>
        <name>Mn(2+)</name>
        <dbReference type="ChEBI" id="CHEBI:29035"/>
        <label>1</label>
    </ligand>
</feature>
<evidence type="ECO:0000256" key="10">
    <source>
        <dbReference type="HAMAP-Rule" id="MF_00575"/>
    </source>
</evidence>
<keyword evidence="7 10" id="KW-0443">Lipid metabolism</keyword>
<feature type="binding site" evidence="10">
    <location>
        <position position="215"/>
    </location>
    <ligand>
        <name>Mn(2+)</name>
        <dbReference type="ChEBI" id="CHEBI:29035"/>
        <label>2</label>
    </ligand>
</feature>
<evidence type="ECO:0000313" key="12">
    <source>
        <dbReference type="EMBL" id="EPD98691.1"/>
    </source>
</evidence>
<protein>
    <recommendedName>
        <fullName evidence="10">UDP-2,3-diacylglucosamine hydrolase</fullName>
        <ecNumber evidence="10">3.6.1.54</ecNumber>
    </recommendedName>
    <alternativeName>
        <fullName evidence="10">UDP-2,3-diacylglucosamine diphosphatase</fullName>
    </alternativeName>
</protein>
<feature type="binding site" evidence="10">
    <location>
        <position position="215"/>
    </location>
    <ligand>
        <name>substrate</name>
    </ligand>
</feature>
<dbReference type="Proteomes" id="UP000014400">
    <property type="component" value="Unassembled WGS sequence"/>
</dbReference>
<comment type="pathway">
    <text evidence="10">Glycolipid biosynthesis; lipid IV(A) biosynthesis; lipid IV(A) from (3R)-3-hydroxytetradecanoyl-[acyl-carrier-protein] and UDP-N-acetyl-alpha-D-glucosamine: step 4/6.</text>
</comment>
<dbReference type="eggNOG" id="COG2908">
    <property type="taxonomic scope" value="Bacteria"/>
</dbReference>
<dbReference type="HAMAP" id="MF_00575">
    <property type="entry name" value="LpxH"/>
    <property type="match status" value="1"/>
</dbReference>
<feature type="binding site" evidence="10">
    <location>
        <position position="62"/>
    </location>
    <ligand>
        <name>Mn(2+)</name>
        <dbReference type="ChEBI" id="CHEBI:29035"/>
        <label>2</label>
    </ligand>
</feature>
<feature type="binding site" evidence="10">
    <location>
        <position position="99"/>
    </location>
    <ligand>
        <name>Mn(2+)</name>
        <dbReference type="ChEBI" id="CHEBI:29035"/>
        <label>2</label>
    </ligand>
</feature>
<feature type="binding site" evidence="10">
    <location>
        <position position="142"/>
    </location>
    <ligand>
        <name>substrate</name>
    </ligand>
</feature>
<dbReference type="UniPathway" id="UPA00359">
    <property type="reaction ID" value="UER00480"/>
</dbReference>
<feature type="binding site" evidence="10">
    <location>
        <position position="180"/>
    </location>
    <ligand>
        <name>substrate</name>
    </ligand>
</feature>
<dbReference type="GO" id="GO:0019897">
    <property type="term" value="C:extrinsic component of plasma membrane"/>
    <property type="evidence" value="ECO:0007669"/>
    <property type="project" value="UniProtKB-UniRule"/>
</dbReference>
<dbReference type="GO" id="GO:0030145">
    <property type="term" value="F:manganese ion binding"/>
    <property type="evidence" value="ECO:0007669"/>
    <property type="project" value="UniProtKB-UniRule"/>
</dbReference>
<feature type="binding site" evidence="10">
    <location>
        <position position="134"/>
    </location>
    <ligand>
        <name>Mn(2+)</name>
        <dbReference type="ChEBI" id="CHEBI:29035"/>
        <label>2</label>
    </ligand>
</feature>
<dbReference type="GO" id="GO:0009245">
    <property type="term" value="P:lipid A biosynthetic process"/>
    <property type="evidence" value="ECO:0007669"/>
    <property type="project" value="UniProtKB-UniRule"/>
</dbReference>
<dbReference type="InterPro" id="IPR004843">
    <property type="entry name" value="Calcineurin-like_PHP"/>
</dbReference>
<keyword evidence="3 10" id="KW-0997">Cell inner membrane</keyword>
<keyword evidence="2 10" id="KW-0444">Lipid biosynthesis</keyword>
<dbReference type="GO" id="GO:0005737">
    <property type="term" value="C:cytoplasm"/>
    <property type="evidence" value="ECO:0007669"/>
    <property type="project" value="InterPro"/>
</dbReference>
<comment type="caution">
    <text evidence="12">The sequence shown here is derived from an EMBL/GenBank/DDBJ whole genome shotgun (WGS) entry which is preliminary data.</text>
</comment>
<dbReference type="EC" id="3.6.1.54" evidence="10"/>
<comment type="function">
    <text evidence="10">Hydrolyzes the pyrophosphate bond of UDP-2,3-diacylglucosamine to yield 2,3-diacylglucosamine 1-phosphate (lipid X) and UMP by catalyzing the attack of water at the alpha-P atom. Involved in the biosynthesis of lipid A, a phosphorylated glycolipid that anchors the lipopolysaccharide to the outer membrane of the cell.</text>
</comment>
<organism evidence="12 13">
    <name type="scientific">Sutterella wadsworthensis HGA0223</name>
    <dbReference type="NCBI Taxonomy" id="1203554"/>
    <lineage>
        <taxon>Bacteria</taxon>
        <taxon>Pseudomonadati</taxon>
        <taxon>Pseudomonadota</taxon>
        <taxon>Betaproteobacteria</taxon>
        <taxon>Burkholderiales</taxon>
        <taxon>Sutterellaceae</taxon>
        <taxon>Sutterella</taxon>
    </lineage>
</organism>
<dbReference type="STRING" id="1203554.HMPREF1476_01433"/>
<feature type="binding site" evidence="10">
    <location>
        <position position="29"/>
    </location>
    <ligand>
        <name>Mn(2+)</name>
        <dbReference type="ChEBI" id="CHEBI:29035"/>
        <label>1</label>
    </ligand>
</feature>
<keyword evidence="9 10" id="KW-0464">Manganese</keyword>
<evidence type="ECO:0000259" key="11">
    <source>
        <dbReference type="Pfam" id="PF00149"/>
    </source>
</evidence>
<dbReference type="PANTHER" id="PTHR34990:SF1">
    <property type="entry name" value="UDP-2,3-DIACYLGLUCOSAMINE HYDROLASE"/>
    <property type="match status" value="1"/>
</dbReference>
<keyword evidence="13" id="KW-1185">Reference proteome</keyword>
<proteinExistence type="inferred from homology"/>
<dbReference type="Pfam" id="PF00149">
    <property type="entry name" value="Metallophos"/>
    <property type="match status" value="1"/>
</dbReference>
<dbReference type="NCBIfam" id="TIGR01854">
    <property type="entry name" value="lipid_A_lpxH"/>
    <property type="match status" value="1"/>
</dbReference>
<dbReference type="InterPro" id="IPR043461">
    <property type="entry name" value="LpxH-like"/>
</dbReference>
<dbReference type="InterPro" id="IPR010138">
    <property type="entry name" value="UDP-diacylglucosamine_Hdrlase"/>
</dbReference>
<dbReference type="NCBIfam" id="NF003743">
    <property type="entry name" value="PRK05340.1"/>
    <property type="match status" value="1"/>
</dbReference>
<keyword evidence="4 10" id="KW-0441">Lipid A biosynthesis</keyword>
<evidence type="ECO:0000256" key="3">
    <source>
        <dbReference type="ARBA" id="ARBA00022519"/>
    </source>
</evidence>
<dbReference type="EMBL" id="ATCF01000021">
    <property type="protein sequence ID" value="EPD98691.1"/>
    <property type="molecule type" value="Genomic_DNA"/>
</dbReference>
<evidence type="ECO:0000256" key="7">
    <source>
        <dbReference type="ARBA" id="ARBA00023098"/>
    </source>
</evidence>
<dbReference type="Gene3D" id="3.60.21.10">
    <property type="match status" value="1"/>
</dbReference>
<evidence type="ECO:0000256" key="1">
    <source>
        <dbReference type="ARBA" id="ARBA00022475"/>
    </source>
</evidence>
<evidence type="ECO:0000256" key="2">
    <source>
        <dbReference type="ARBA" id="ARBA00022516"/>
    </source>
</evidence>
<comment type="similarity">
    <text evidence="10">Belongs to the LpxH family.</text>
</comment>
<feature type="domain" description="Calcineurin-like phosphoesterase" evidence="11">
    <location>
        <begin position="25"/>
        <end position="219"/>
    </location>
</feature>
<evidence type="ECO:0000256" key="4">
    <source>
        <dbReference type="ARBA" id="ARBA00022556"/>
    </source>
</evidence>
<dbReference type="HOGENOM" id="CLU_074586_0_0_4"/>
<keyword evidence="5 10" id="KW-0479">Metal-binding</keyword>
<evidence type="ECO:0000256" key="6">
    <source>
        <dbReference type="ARBA" id="ARBA00022801"/>
    </source>
</evidence>
<sequence length="262" mass="28760">MDTQNQLPPPALAGLTEIAPLTSPIIISDLHLAPTKPKTIMAFVRFMKTIAPRYPELVILGDLFDYWIGDDAHPEAQPVIALLKLHAATGRRVIVMPGNRDVMLGAAFARAAGAELIRDPIVADICGRKTLLAHGDQWCLRDVAYQKFRALTHDSRWQAMMLMKSVEERLAIAKQARAQSESEKGEKSMADMDVVESAVAEAVKAAGVDLVIHGHTHKPAAHMQNGYERWVIPDWELDGPDGTAKSGAITFLEGARPQIQMF</sequence>
<dbReference type="PANTHER" id="PTHR34990">
    <property type="entry name" value="UDP-2,3-DIACYLGLUCOSAMINE HYDROLASE-RELATED"/>
    <property type="match status" value="1"/>
</dbReference>
<reference evidence="12 13" key="1">
    <citation type="submission" date="2013-04" db="EMBL/GenBank/DDBJ databases">
        <title>The Genome Sequence of Sutterella wadsworthensis HGA0223.</title>
        <authorList>
            <consortium name="The Broad Institute Genomics Platform"/>
            <person name="Earl A."/>
            <person name="Ward D."/>
            <person name="Feldgarden M."/>
            <person name="Gevers D."/>
            <person name="Schmidt T.M."/>
            <person name="Dover J."/>
            <person name="Dai D."/>
            <person name="Walker B."/>
            <person name="Young S."/>
            <person name="Zeng Q."/>
            <person name="Gargeya S."/>
            <person name="Fitzgerald M."/>
            <person name="Haas B."/>
            <person name="Abouelleil A."/>
            <person name="Allen A.W."/>
            <person name="Alvarado L."/>
            <person name="Arachchi H.M."/>
            <person name="Berlin A.M."/>
            <person name="Chapman S.B."/>
            <person name="Gainer-Dewar J."/>
            <person name="Goldberg J."/>
            <person name="Griggs A."/>
            <person name="Gujja S."/>
            <person name="Hansen M."/>
            <person name="Howarth C."/>
            <person name="Imamovic A."/>
            <person name="Ireland A."/>
            <person name="Larimer J."/>
            <person name="McCowan C."/>
            <person name="Murphy C."/>
            <person name="Pearson M."/>
            <person name="Poon T.W."/>
            <person name="Priest M."/>
            <person name="Roberts A."/>
            <person name="Saif S."/>
            <person name="Shea T."/>
            <person name="Sisk P."/>
            <person name="Sykes S."/>
            <person name="Wortman J."/>
            <person name="Nusbaum C."/>
            <person name="Birren B."/>
        </authorList>
    </citation>
    <scope>NUCLEOTIDE SEQUENCE [LARGE SCALE GENOMIC DNA]</scope>
    <source>
        <strain evidence="12 13">HGA0223</strain>
    </source>
</reference>
<name>S3BE76_9BURK</name>
<comment type="cofactor">
    <cofactor evidence="10">
        <name>Mn(2+)</name>
        <dbReference type="ChEBI" id="CHEBI:29035"/>
    </cofactor>
    <text evidence="10">Binds 2 Mn(2+) ions per subunit in a binuclear metal center.</text>
</comment>